<dbReference type="eggNOG" id="COG1345">
    <property type="taxonomic scope" value="Bacteria"/>
</dbReference>
<dbReference type="Pfam" id="PF02465">
    <property type="entry name" value="FliD_N"/>
    <property type="match status" value="1"/>
</dbReference>
<keyword evidence="9" id="KW-1185">Reference proteome</keyword>
<dbReference type="Pfam" id="PF07195">
    <property type="entry name" value="FliD_C"/>
    <property type="match status" value="1"/>
</dbReference>
<dbReference type="GO" id="GO:0009424">
    <property type="term" value="C:bacterial-type flagellum hook"/>
    <property type="evidence" value="ECO:0007669"/>
    <property type="project" value="UniProtKB-UniRule"/>
</dbReference>
<sequence length="466" mass="49925">MGSSISSLGIGSGVLTADVIDQLKEADEARIVKPLENKITENNQKQDAHKLLDSLMKSFKANASALSFDTIFDNKTVESSGKAKVEVDAGATVESFTLETTTLAKKDITSFGEFDGKSSALVGSGESGVLNLTIDGSTYGIAYDDTTTLESLAQSITDEAGARISASILQTGDGKYSLVLSSKETGANQAITIEDTDDGSIGNGTLGGMFDAYDAGTNPDGYQNIQAAGDSEFLYNGITVKRSTNEISDLIIGVNIELKEEGDFSLVDISQDTTVVADELQLFTDSYNTLMSNLHDMTLKDKETGAEGIFNGDSFVKSISRDLTKTITSLSSDGDSLVNYGIDLDRNGHMSFSKATLDEKIKSDPDGVEEFFTGSIDSEGNRVDGIFTTIDDKLKSYTGYGNQLSNFENNLKSEATNLSKSHAAAKASLDARYEIMTKRFTAYDAMISRVNSQFSSLQMMIDAETK</sequence>
<feature type="domain" description="Flagellar hook-associated protein 2 C-terminal" evidence="7">
    <location>
        <begin position="228"/>
        <end position="452"/>
    </location>
</feature>
<accession>T0KQF8</accession>
<proteinExistence type="inferred from homology"/>
<keyword evidence="4 5" id="KW-0975">Bacterial flagellum</keyword>
<evidence type="ECO:0000259" key="7">
    <source>
        <dbReference type="Pfam" id="PF07195"/>
    </source>
</evidence>
<dbReference type="RefSeq" id="WP_021287944.1">
    <property type="nucleotide sequence ID" value="NZ_AUPZ01000010.1"/>
</dbReference>
<dbReference type="GO" id="GO:0007155">
    <property type="term" value="P:cell adhesion"/>
    <property type="evidence" value="ECO:0007669"/>
    <property type="project" value="InterPro"/>
</dbReference>
<evidence type="ECO:0000256" key="1">
    <source>
        <dbReference type="ARBA" id="ARBA00009764"/>
    </source>
</evidence>
<comment type="subunit">
    <text evidence="2 5">Homopentamer.</text>
</comment>
<dbReference type="EMBL" id="AUPZ01000010">
    <property type="protein sequence ID" value="EQB39179.1"/>
    <property type="molecule type" value="Genomic_DNA"/>
</dbReference>
<dbReference type="STRING" id="1172190.M947_08470"/>
<dbReference type="GO" id="GO:0005576">
    <property type="term" value="C:extracellular region"/>
    <property type="evidence" value="ECO:0007669"/>
    <property type="project" value="UniProtKB-SubCell"/>
</dbReference>
<evidence type="ECO:0000256" key="2">
    <source>
        <dbReference type="ARBA" id="ARBA00011255"/>
    </source>
</evidence>
<dbReference type="GO" id="GO:0071973">
    <property type="term" value="P:bacterial-type flagellum-dependent cell motility"/>
    <property type="evidence" value="ECO:0007669"/>
    <property type="project" value="TreeGrafter"/>
</dbReference>
<dbReference type="PATRIC" id="fig|1172190.3.peg.1630"/>
<dbReference type="InterPro" id="IPR040026">
    <property type="entry name" value="FliD"/>
</dbReference>
<organism evidence="8 9">
    <name type="scientific">Sulfurimonas hongkongensis</name>
    <dbReference type="NCBI Taxonomy" id="1172190"/>
    <lineage>
        <taxon>Bacteria</taxon>
        <taxon>Pseudomonadati</taxon>
        <taxon>Campylobacterota</taxon>
        <taxon>Epsilonproteobacteria</taxon>
        <taxon>Campylobacterales</taxon>
        <taxon>Sulfurimonadaceae</taxon>
        <taxon>Sulfurimonas</taxon>
    </lineage>
</organism>
<comment type="caution">
    <text evidence="8">The sequence shown here is derived from an EMBL/GenBank/DDBJ whole genome shotgun (WGS) entry which is preliminary data.</text>
</comment>
<comment type="function">
    <text evidence="5">Required for morphogenesis and for the elongation of the flagellar filament by facilitating polymerization of the flagellin monomers at the tip of growing filament. Forms a capping structure, which prevents flagellin subunits (transported through the central channel of the flagellum) from leaking out without polymerization at the distal end.</text>
</comment>
<dbReference type="InterPro" id="IPR003481">
    <property type="entry name" value="FliD_N"/>
</dbReference>
<evidence type="ECO:0000256" key="3">
    <source>
        <dbReference type="ARBA" id="ARBA00023054"/>
    </source>
</evidence>
<dbReference type="OrthoDB" id="1530at2"/>
<keyword evidence="5" id="KW-0964">Secreted</keyword>
<evidence type="ECO:0000259" key="6">
    <source>
        <dbReference type="Pfam" id="PF02465"/>
    </source>
</evidence>
<feature type="domain" description="Flagellar hook-associated protein 2 N-terminal" evidence="6">
    <location>
        <begin position="12"/>
        <end position="107"/>
    </location>
</feature>
<comment type="similarity">
    <text evidence="1 5">Belongs to the FliD family.</text>
</comment>
<gene>
    <name evidence="8" type="ORF">M947_08470</name>
</gene>
<evidence type="ECO:0000256" key="5">
    <source>
        <dbReference type="RuleBase" id="RU362066"/>
    </source>
</evidence>
<dbReference type="PANTHER" id="PTHR30288">
    <property type="entry name" value="FLAGELLAR CAP/ASSEMBLY PROTEIN FLID"/>
    <property type="match status" value="1"/>
</dbReference>
<dbReference type="AlphaFoldDB" id="T0KQF8"/>
<evidence type="ECO:0000313" key="8">
    <source>
        <dbReference type="EMBL" id="EQB39179.1"/>
    </source>
</evidence>
<dbReference type="InterPro" id="IPR010809">
    <property type="entry name" value="FliD_C"/>
</dbReference>
<dbReference type="GO" id="GO:0009421">
    <property type="term" value="C:bacterial-type flagellum filament cap"/>
    <property type="evidence" value="ECO:0007669"/>
    <property type="project" value="InterPro"/>
</dbReference>
<evidence type="ECO:0000313" key="9">
    <source>
        <dbReference type="Proteomes" id="UP000015520"/>
    </source>
</evidence>
<reference evidence="8 9" key="1">
    <citation type="submission" date="2013-07" db="EMBL/GenBank/DDBJ databases">
        <title>Sulfurimonas hongkongensis AST-10 Genome Sequencing.</title>
        <authorList>
            <person name="Cai L."/>
            <person name="Zhang T."/>
        </authorList>
    </citation>
    <scope>NUCLEOTIDE SEQUENCE [LARGE SCALE GENOMIC DNA]</scope>
    <source>
        <strain evidence="8 9">AST-10</strain>
    </source>
</reference>
<comment type="subcellular location">
    <subcellularLocation>
        <location evidence="5">Secreted</location>
    </subcellularLocation>
    <subcellularLocation>
        <location evidence="5">Bacterial flagellum</location>
    </subcellularLocation>
</comment>
<dbReference type="PANTHER" id="PTHR30288:SF0">
    <property type="entry name" value="FLAGELLAR HOOK-ASSOCIATED PROTEIN 2"/>
    <property type="match status" value="1"/>
</dbReference>
<name>T0KQF8_9BACT</name>
<keyword evidence="3" id="KW-0175">Coiled coil</keyword>
<protein>
    <recommendedName>
        <fullName evidence="5">Flagellar hook-associated protein 2</fullName>
        <shortName evidence="5">HAP2</shortName>
    </recommendedName>
    <alternativeName>
        <fullName evidence="5">Flagellar cap protein</fullName>
    </alternativeName>
</protein>
<dbReference type="Proteomes" id="UP000015520">
    <property type="component" value="Unassembled WGS sequence"/>
</dbReference>
<evidence type="ECO:0000256" key="4">
    <source>
        <dbReference type="ARBA" id="ARBA00023143"/>
    </source>
</evidence>